<dbReference type="PROSITE" id="PS50109">
    <property type="entry name" value="HIS_KIN"/>
    <property type="match status" value="1"/>
</dbReference>
<dbReference type="PRINTS" id="PR00344">
    <property type="entry name" value="BCTRLSENSOR"/>
</dbReference>
<dbReference type="GO" id="GO:0000155">
    <property type="term" value="F:phosphorelay sensor kinase activity"/>
    <property type="evidence" value="ECO:0007669"/>
    <property type="project" value="InterPro"/>
</dbReference>
<dbReference type="InterPro" id="IPR004358">
    <property type="entry name" value="Sig_transdc_His_kin-like_C"/>
</dbReference>
<accession>A0A926Y3H5</accession>
<comment type="catalytic activity">
    <reaction evidence="1">
        <text>ATP + protein L-histidine = ADP + protein N-phospho-L-histidine.</text>
        <dbReference type="EC" id="2.7.13.3"/>
    </reaction>
</comment>
<keyword evidence="7" id="KW-0472">Membrane</keyword>
<dbReference type="Gene3D" id="3.30.565.10">
    <property type="entry name" value="Histidine kinase-like ATPase, C-terminal domain"/>
    <property type="match status" value="1"/>
</dbReference>
<dbReference type="SMART" id="SM00387">
    <property type="entry name" value="HATPase_c"/>
    <property type="match status" value="1"/>
</dbReference>
<evidence type="ECO:0000256" key="3">
    <source>
        <dbReference type="ARBA" id="ARBA00022553"/>
    </source>
</evidence>
<evidence type="ECO:0000256" key="4">
    <source>
        <dbReference type="ARBA" id="ARBA00022679"/>
    </source>
</evidence>
<dbReference type="InterPro" id="IPR005467">
    <property type="entry name" value="His_kinase_dom"/>
</dbReference>
<dbReference type="PANTHER" id="PTHR43711">
    <property type="entry name" value="TWO-COMPONENT HISTIDINE KINASE"/>
    <property type="match status" value="1"/>
</dbReference>
<dbReference type="Proteomes" id="UP000598820">
    <property type="component" value="Unassembled WGS sequence"/>
</dbReference>
<keyword evidence="6" id="KW-0902">Two-component regulatory system</keyword>
<keyword evidence="10" id="KW-1185">Reference proteome</keyword>
<keyword evidence="7" id="KW-1133">Transmembrane helix</keyword>
<dbReference type="InterPro" id="IPR036890">
    <property type="entry name" value="HATPase_C_sf"/>
</dbReference>
<organism evidence="9 10">
    <name type="scientific">Spirosoma profusum</name>
    <dbReference type="NCBI Taxonomy" id="2771354"/>
    <lineage>
        <taxon>Bacteria</taxon>
        <taxon>Pseudomonadati</taxon>
        <taxon>Bacteroidota</taxon>
        <taxon>Cytophagia</taxon>
        <taxon>Cytophagales</taxon>
        <taxon>Cytophagaceae</taxon>
        <taxon>Spirosoma</taxon>
    </lineage>
</organism>
<dbReference type="SMART" id="SM00388">
    <property type="entry name" value="HisKA"/>
    <property type="match status" value="1"/>
</dbReference>
<comment type="caution">
    <text evidence="9">The sequence shown here is derived from an EMBL/GenBank/DDBJ whole genome shotgun (WGS) entry which is preliminary data.</text>
</comment>
<dbReference type="PANTHER" id="PTHR43711:SF1">
    <property type="entry name" value="HISTIDINE KINASE 1"/>
    <property type="match status" value="1"/>
</dbReference>
<evidence type="ECO:0000256" key="7">
    <source>
        <dbReference type="SAM" id="Phobius"/>
    </source>
</evidence>
<dbReference type="EC" id="2.7.13.3" evidence="2"/>
<feature type="transmembrane region" description="Helical" evidence="7">
    <location>
        <begin position="450"/>
        <end position="471"/>
    </location>
</feature>
<evidence type="ECO:0000256" key="2">
    <source>
        <dbReference type="ARBA" id="ARBA00012438"/>
    </source>
</evidence>
<evidence type="ECO:0000313" key="10">
    <source>
        <dbReference type="Proteomes" id="UP000598820"/>
    </source>
</evidence>
<sequence>MKERKSEIGTRTRAKKATSAFSLFHSFALSQLKNSRLRILVVLSVLSIVGILAVQAVWVRNAYALRERQFRQTAFIALQDVADEVAQLNRFTLNRYAVTQISADYFIVNTDAPIDPATLEGFIQKSLQAHNLITDYEYGIYNCETDRMVYGAYVSTSPTLKNRSHLPKFSRYTYYFGIRFPNQSAFVAGQLSGWLWSTIAVLLVVIFFGYTLSVVLKQRRLTEVQRDFINNITHELQTPVSTIRIAADVLQSEGITQQPDRLKQYARVILEESRRLQKQVSNVLQLARSERTGFVLDVAEVDLHNVMTTAATTFGPSVQLDLTATDAHIQADRYHLETALNNLIDNGLKYCIQSPCVVLHTHIENNQLIWSVRDNGIGIAPEHQKAVFQQFFRVTSGHAHDVKGFGLGLYYVRQVVRAHGWKLTLTSALGQGSMFTVVTKSERVNERKSVKLLTTSTSFVALFHSFTLSLFTL</sequence>
<gene>
    <name evidence="9" type="ORF">IC229_14725</name>
</gene>
<evidence type="ECO:0000256" key="5">
    <source>
        <dbReference type="ARBA" id="ARBA00022777"/>
    </source>
</evidence>
<dbReference type="CDD" id="cd00075">
    <property type="entry name" value="HATPase"/>
    <property type="match status" value="1"/>
</dbReference>
<dbReference type="EMBL" id="JACWZY010000011">
    <property type="protein sequence ID" value="MBD2701900.1"/>
    <property type="molecule type" value="Genomic_DNA"/>
</dbReference>
<dbReference type="CDD" id="cd00082">
    <property type="entry name" value="HisKA"/>
    <property type="match status" value="1"/>
</dbReference>
<keyword evidence="4" id="KW-0808">Transferase</keyword>
<feature type="transmembrane region" description="Helical" evidence="7">
    <location>
        <begin position="194"/>
        <end position="216"/>
    </location>
</feature>
<feature type="domain" description="Histidine kinase" evidence="8">
    <location>
        <begin position="231"/>
        <end position="443"/>
    </location>
</feature>
<keyword evidence="5 9" id="KW-0418">Kinase</keyword>
<dbReference type="Pfam" id="PF00512">
    <property type="entry name" value="HisKA"/>
    <property type="match status" value="1"/>
</dbReference>
<evidence type="ECO:0000256" key="1">
    <source>
        <dbReference type="ARBA" id="ARBA00000085"/>
    </source>
</evidence>
<keyword evidence="7" id="KW-0812">Transmembrane</keyword>
<proteinExistence type="predicted"/>
<dbReference type="InterPro" id="IPR036097">
    <property type="entry name" value="HisK_dim/P_sf"/>
</dbReference>
<name>A0A926Y3H5_9BACT</name>
<dbReference type="InterPro" id="IPR003594">
    <property type="entry name" value="HATPase_dom"/>
</dbReference>
<dbReference type="InterPro" id="IPR050736">
    <property type="entry name" value="Sensor_HK_Regulatory"/>
</dbReference>
<evidence type="ECO:0000313" key="9">
    <source>
        <dbReference type="EMBL" id="MBD2701900.1"/>
    </source>
</evidence>
<reference evidence="9" key="1">
    <citation type="submission" date="2020-09" db="EMBL/GenBank/DDBJ databases">
        <authorList>
            <person name="Kim M.K."/>
        </authorList>
    </citation>
    <scope>NUCLEOTIDE SEQUENCE</scope>
    <source>
        <strain evidence="9">BT702</strain>
    </source>
</reference>
<keyword evidence="3" id="KW-0597">Phosphoprotein</keyword>
<protein>
    <recommendedName>
        <fullName evidence="2">histidine kinase</fullName>
        <ecNumber evidence="2">2.7.13.3</ecNumber>
    </recommendedName>
</protein>
<evidence type="ECO:0000259" key="8">
    <source>
        <dbReference type="PROSITE" id="PS50109"/>
    </source>
</evidence>
<dbReference type="Gene3D" id="1.10.287.130">
    <property type="match status" value="1"/>
</dbReference>
<evidence type="ECO:0000256" key="6">
    <source>
        <dbReference type="ARBA" id="ARBA00023012"/>
    </source>
</evidence>
<dbReference type="SUPFAM" id="SSF55874">
    <property type="entry name" value="ATPase domain of HSP90 chaperone/DNA topoisomerase II/histidine kinase"/>
    <property type="match status" value="1"/>
</dbReference>
<feature type="transmembrane region" description="Helical" evidence="7">
    <location>
        <begin position="39"/>
        <end position="58"/>
    </location>
</feature>
<dbReference type="SUPFAM" id="SSF47384">
    <property type="entry name" value="Homodimeric domain of signal transducing histidine kinase"/>
    <property type="match status" value="1"/>
</dbReference>
<dbReference type="AlphaFoldDB" id="A0A926Y3H5"/>
<dbReference type="Pfam" id="PF02518">
    <property type="entry name" value="HATPase_c"/>
    <property type="match status" value="1"/>
</dbReference>
<dbReference type="InterPro" id="IPR003661">
    <property type="entry name" value="HisK_dim/P_dom"/>
</dbReference>